<evidence type="ECO:0000313" key="2">
    <source>
        <dbReference type="EMBL" id="PMM73316.1"/>
    </source>
</evidence>
<proteinExistence type="predicted"/>
<keyword evidence="1" id="KW-0732">Signal</keyword>
<dbReference type="SUPFAM" id="SSF56954">
    <property type="entry name" value="Outer membrane efflux proteins (OEP)"/>
    <property type="match status" value="1"/>
</dbReference>
<dbReference type="GO" id="GO:0015562">
    <property type="term" value="F:efflux transmembrane transporter activity"/>
    <property type="evidence" value="ECO:0007669"/>
    <property type="project" value="InterPro"/>
</dbReference>
<feature type="signal peptide" evidence="1">
    <location>
        <begin position="1"/>
        <end position="20"/>
    </location>
</feature>
<reference evidence="3" key="1">
    <citation type="submission" date="2016-07" db="EMBL/GenBank/DDBJ databases">
        <title>Nontailed viruses are major unrecognized killers of bacteria in the ocean.</title>
        <authorList>
            <person name="Kauffman K."/>
            <person name="Hussain F."/>
            <person name="Yang J."/>
            <person name="Arevalo P."/>
            <person name="Brown J."/>
            <person name="Cutler M."/>
            <person name="Kelly L."/>
            <person name="Polz M.F."/>
        </authorList>
    </citation>
    <scope>NUCLEOTIDE SEQUENCE [LARGE SCALE GENOMIC DNA]</scope>
    <source>
        <strain evidence="3">10N.261.46.F8</strain>
    </source>
</reference>
<sequence length="451" mass="52298">MKIHTRLSLFVIVLSSKLYASPQLDLNLELDIDEPIYTKDINILFTQSIENSYKVLSSKYAIESKEHLFDSARYYYIPTVSVSSQVKQKMDRPGHPSPFTEFTLDLSAKMKIWSNATSENRDSAFYYLKSAKENYNESVSEIFRKINVNLLKIEYSLTFLARSEEYRKRMNVLLNNMEISARSGLLKKSDKIFAEVTVKKFDESILNVLSQIEQYKSEMDNITSQRLYDEGYGLDRDYINSVMTTKPEYFEIENVMKNNFSILSKKSELVAERKKAEGSNEYFTVELQTVHDIKEHKKSSTKNEDNQATYGYTYDDNGDSYIGIQFSFNGINYGSYKTQMSEFELYKQKMIEFDEFVHGINVEIIALKEQYALVNKRIDNINNQVDLTTDVINSQMNEMSVDESSVLDVFRNVSSLSDLEVNHLMAQNELVDVVNRIYALNSILPQSYVIK</sequence>
<dbReference type="Proteomes" id="UP000235406">
    <property type="component" value="Unassembled WGS sequence"/>
</dbReference>
<dbReference type="EMBL" id="MCZK01000077">
    <property type="protein sequence ID" value="PMM73316.1"/>
    <property type="molecule type" value="Genomic_DNA"/>
</dbReference>
<comment type="caution">
    <text evidence="2">The sequence shown here is derived from an EMBL/GenBank/DDBJ whole genome shotgun (WGS) entry which is preliminary data.</text>
</comment>
<organism evidence="2 3">
    <name type="scientific">Vibrio lentus</name>
    <dbReference type="NCBI Taxonomy" id="136468"/>
    <lineage>
        <taxon>Bacteria</taxon>
        <taxon>Pseudomonadati</taxon>
        <taxon>Pseudomonadota</taxon>
        <taxon>Gammaproteobacteria</taxon>
        <taxon>Vibrionales</taxon>
        <taxon>Vibrionaceae</taxon>
        <taxon>Vibrio</taxon>
    </lineage>
</organism>
<dbReference type="RefSeq" id="WP_102434478.1">
    <property type="nucleotide sequence ID" value="NZ_CAWNVI010000077.1"/>
</dbReference>
<gene>
    <name evidence="2" type="ORF">BCT49_24870</name>
</gene>
<evidence type="ECO:0008006" key="4">
    <source>
        <dbReference type="Google" id="ProtNLM"/>
    </source>
</evidence>
<evidence type="ECO:0000313" key="3">
    <source>
        <dbReference type="Proteomes" id="UP000235406"/>
    </source>
</evidence>
<feature type="chain" id="PRO_5014776163" description="TolC family protein" evidence="1">
    <location>
        <begin position="21"/>
        <end position="451"/>
    </location>
</feature>
<dbReference type="AlphaFoldDB" id="A0A2N7KCL7"/>
<accession>A0A2N7KCL7</accession>
<dbReference type="OrthoDB" id="5918796at2"/>
<name>A0A2N7KCL7_9VIBR</name>
<protein>
    <recommendedName>
        <fullName evidence="4">TolC family protein</fullName>
    </recommendedName>
</protein>
<dbReference type="Gene3D" id="1.20.1600.10">
    <property type="entry name" value="Outer membrane efflux proteins (OEP)"/>
    <property type="match status" value="1"/>
</dbReference>
<evidence type="ECO:0000256" key="1">
    <source>
        <dbReference type="SAM" id="SignalP"/>
    </source>
</evidence>